<dbReference type="Pfam" id="PF00293">
    <property type="entry name" value="NUDIX"/>
    <property type="match status" value="1"/>
</dbReference>
<dbReference type="EMBL" id="CABFNS010000608">
    <property type="protein sequence ID" value="VUC22475.1"/>
    <property type="molecule type" value="Genomic_DNA"/>
</dbReference>
<protein>
    <recommendedName>
        <fullName evidence="2">Nudix hydrolase domain-containing protein</fullName>
    </recommendedName>
</protein>
<keyword evidence="4" id="KW-1185">Reference proteome</keyword>
<keyword evidence="1" id="KW-0378">Hydrolase</keyword>
<dbReference type="PROSITE" id="PS51462">
    <property type="entry name" value="NUDIX"/>
    <property type="match status" value="1"/>
</dbReference>
<dbReference type="Proteomes" id="UP000766486">
    <property type="component" value="Unassembled WGS sequence"/>
</dbReference>
<feature type="domain" description="Nudix hydrolase" evidence="2">
    <location>
        <begin position="9"/>
        <end position="147"/>
    </location>
</feature>
<dbReference type="InterPro" id="IPR020476">
    <property type="entry name" value="Nudix_hydrolase"/>
</dbReference>
<proteinExistence type="predicted"/>
<dbReference type="CDD" id="cd04678">
    <property type="entry name" value="NUDIX_MTH2_Nudt15"/>
    <property type="match status" value="1"/>
</dbReference>
<sequence length="160" mass="17867">MSSTPSAQQARVGTAAIVFNAKNPDQFLIGKRTSKSHGTDTWQLPGGHLDFGEEIETGAAREVEEETALNVKALGVVAVTNDVFENEDPSQVKHYITLFVACEMKEADAVPLITEPDKCAEWRWETWDGLKERKKNGEALFLPLEHLLSRKEGLHQLRRP</sequence>
<dbReference type="Gene3D" id="3.90.79.10">
    <property type="entry name" value="Nucleoside Triphosphate Pyrophosphohydrolase"/>
    <property type="match status" value="1"/>
</dbReference>
<comment type="caution">
    <text evidence="3">The sequence shown here is derived from an EMBL/GenBank/DDBJ whole genome shotgun (WGS) entry which is preliminary data.</text>
</comment>
<feature type="non-terminal residue" evidence="3">
    <location>
        <position position="160"/>
    </location>
</feature>
<dbReference type="InterPro" id="IPR000086">
    <property type="entry name" value="NUDIX_hydrolase_dom"/>
</dbReference>
<organism evidence="3 4">
    <name type="scientific">Bionectria ochroleuca</name>
    <name type="common">Gliocladium roseum</name>
    <dbReference type="NCBI Taxonomy" id="29856"/>
    <lineage>
        <taxon>Eukaryota</taxon>
        <taxon>Fungi</taxon>
        <taxon>Dikarya</taxon>
        <taxon>Ascomycota</taxon>
        <taxon>Pezizomycotina</taxon>
        <taxon>Sordariomycetes</taxon>
        <taxon>Hypocreomycetidae</taxon>
        <taxon>Hypocreales</taxon>
        <taxon>Bionectriaceae</taxon>
        <taxon>Clonostachys</taxon>
    </lineage>
</organism>
<dbReference type="SUPFAM" id="SSF55811">
    <property type="entry name" value="Nudix"/>
    <property type="match status" value="1"/>
</dbReference>
<dbReference type="PANTHER" id="PTHR16099:SF5">
    <property type="entry name" value="NUCLEOTIDE TRIPHOSPHATE DIPHOSPHATASE NUDT15"/>
    <property type="match status" value="1"/>
</dbReference>
<accession>A0ABY6TUY4</accession>
<reference evidence="3 4" key="1">
    <citation type="submission" date="2019-06" db="EMBL/GenBank/DDBJ databases">
        <authorList>
            <person name="Broberg M."/>
        </authorList>
    </citation>
    <scope>NUCLEOTIDE SEQUENCE [LARGE SCALE GENOMIC DNA]</scope>
</reference>
<name>A0ABY6TUY4_BIOOC</name>
<evidence type="ECO:0000256" key="1">
    <source>
        <dbReference type="ARBA" id="ARBA00022801"/>
    </source>
</evidence>
<dbReference type="PRINTS" id="PR00502">
    <property type="entry name" value="NUDIXFAMILY"/>
</dbReference>
<dbReference type="InterPro" id="IPR015797">
    <property type="entry name" value="NUDIX_hydrolase-like_dom_sf"/>
</dbReference>
<evidence type="ECO:0000313" key="3">
    <source>
        <dbReference type="EMBL" id="VUC22475.1"/>
    </source>
</evidence>
<gene>
    <name evidence="3" type="ORF">CLO192961_LOCUS86933</name>
</gene>
<evidence type="ECO:0000313" key="4">
    <source>
        <dbReference type="Proteomes" id="UP000766486"/>
    </source>
</evidence>
<dbReference type="PANTHER" id="PTHR16099">
    <property type="entry name" value="8-OXO-DGTP DIPHOSPHATES NUDT15"/>
    <property type="match status" value="1"/>
</dbReference>
<evidence type="ECO:0000259" key="2">
    <source>
        <dbReference type="PROSITE" id="PS51462"/>
    </source>
</evidence>